<organism evidence="1 2">
    <name type="scientific">Ensifer adhaerens</name>
    <name type="common">Sinorhizobium morelense</name>
    <dbReference type="NCBI Taxonomy" id="106592"/>
    <lineage>
        <taxon>Bacteria</taxon>
        <taxon>Pseudomonadati</taxon>
        <taxon>Pseudomonadota</taxon>
        <taxon>Alphaproteobacteria</taxon>
        <taxon>Hyphomicrobiales</taxon>
        <taxon>Rhizobiaceae</taxon>
        <taxon>Sinorhizobium/Ensifer group</taxon>
        <taxon>Ensifer</taxon>
    </lineage>
</organism>
<dbReference type="AlphaFoldDB" id="A0A9Q9D8U7"/>
<gene>
    <name evidence="1" type="ORF">NE863_13835</name>
</gene>
<dbReference type="OrthoDB" id="8419071at2"/>
<sequence>MTTISPTSNVALEILRRTTAEAEEKAGSADSANNILKAANGVSAEPGRATTQAQGAINNSILELKARADAFVGTALELLNSDRFRSNDPNVKAVLKEILNEQGEIFAGRVEAELLNNPGLRHEEAIANALTATVRGNRSRFAETEIVLGYKLKTAGDQLHYVADAEGYSSGQFLADAQNEARIGLDIAQKARANAKDDAALAAALKAEEEAERIYRRTQQSVSDWNGYWTKKFGWPEAR</sequence>
<protein>
    <submittedName>
        <fullName evidence="1">Uncharacterized protein</fullName>
    </submittedName>
</protein>
<evidence type="ECO:0000313" key="2">
    <source>
        <dbReference type="Proteomes" id="UP001055460"/>
    </source>
</evidence>
<name>A0A9Q9D8U7_ENSAD</name>
<proteinExistence type="predicted"/>
<dbReference type="EMBL" id="CP098807">
    <property type="protein sequence ID" value="USJ22389.1"/>
    <property type="molecule type" value="Genomic_DNA"/>
</dbReference>
<reference evidence="1" key="1">
    <citation type="submission" date="2022-06" db="EMBL/GenBank/DDBJ databases">
        <title>Physiological and biochemical characterization and genomic elucidation of a strain of the genus Ensifer adhaerens M8 that combines arsenic oxidation and chromium reduction.</title>
        <authorList>
            <person name="Li X."/>
            <person name="Yu c."/>
        </authorList>
    </citation>
    <scope>NUCLEOTIDE SEQUENCE</scope>
    <source>
        <strain evidence="1">M8</strain>
    </source>
</reference>
<dbReference type="Proteomes" id="UP001055460">
    <property type="component" value="Chromosome"/>
</dbReference>
<evidence type="ECO:0000313" key="1">
    <source>
        <dbReference type="EMBL" id="USJ22389.1"/>
    </source>
</evidence>
<accession>A0A9Q9D8U7</accession>
<dbReference type="RefSeq" id="WP_090298324.1">
    <property type="nucleotide sequence ID" value="NZ_CAXURO020000001.1"/>
</dbReference>